<evidence type="ECO:0000256" key="2">
    <source>
        <dbReference type="ARBA" id="ARBA00022490"/>
    </source>
</evidence>
<evidence type="ECO:0000256" key="4">
    <source>
        <dbReference type="ARBA" id="ARBA00023315"/>
    </source>
</evidence>
<dbReference type="InterPro" id="IPR010963">
    <property type="entry name" value="PHA_synth_I"/>
</dbReference>
<sequence length="603" mass="68261">MGVLQNNFITGSVKKARAVTDLVSSQYRDALQEWIGQNKHLNDAQVTIFLEMLDTFREMGGQLARHPGKVIRKEAEFVRGYAGILGHAVKRILGKPTEPVIRPEPGDRRFADPEWEENIAFDYLRQAYLLYARTLLELAESVEDTPEHSREEFLFFTRQLVNALSPTNFPLTNPEVLRKIVETRGSNLIDGFRNFLEDYKRNPQLLNIAMTDFSAFEVGKNVAATPGKVVFQNDLMQLIQYTPTTESVYKTPLLVIPPWINKYYILDLKPKNSLIKWLVDQGHTVFVISWVNPGPELRDKSFGNYLGEGSLAALDAIEKATGEASSNVIGYCVGGTLLACTLTWLKAKGQENRIRSATYLTTLLDFSDPGGIGVFLNERVLRGIEKQIQKQGYFDGRAMAFSFNLLRENDLHWSFYVNNYLKGAKPAQFDLLYWNSDSTNLPAAMHAFYLRNMYLENRLVKPGGITLMGVPMDLTTIETPVYFLSTQQDHIAKWKATYKGVHLHKGPRAFVLSGSGHIAGVVNPPTQVKYGYWTNDQLPEDPDVWLASAQQHEGSWWPHWQRWALTFAGERVAPRIPGDGELPVIEDAPGSYVRQRVEDVISR</sequence>
<evidence type="ECO:0000313" key="6">
    <source>
        <dbReference type="EMBL" id="XDT72889.1"/>
    </source>
</evidence>
<proteinExistence type="predicted"/>
<gene>
    <name evidence="6" type="primary">phaC</name>
    <name evidence="6" type="ORF">AAIA72_02570</name>
</gene>
<dbReference type="GO" id="GO:0042619">
    <property type="term" value="P:poly-hydroxybutyrate biosynthetic process"/>
    <property type="evidence" value="ECO:0007669"/>
    <property type="project" value="InterPro"/>
</dbReference>
<evidence type="ECO:0000259" key="5">
    <source>
        <dbReference type="Pfam" id="PF07167"/>
    </source>
</evidence>
<organism evidence="6">
    <name type="scientific">Thermohahella caldifontis</name>
    <dbReference type="NCBI Taxonomy" id="3142973"/>
    <lineage>
        <taxon>Bacteria</taxon>
        <taxon>Pseudomonadati</taxon>
        <taxon>Pseudomonadota</taxon>
        <taxon>Gammaproteobacteria</taxon>
        <taxon>Oceanospirillales</taxon>
        <taxon>Hahellaceae</taxon>
        <taxon>Thermohahella</taxon>
    </lineage>
</organism>
<accession>A0AB39UY11</accession>
<reference evidence="6" key="1">
    <citation type="submission" date="2024-05" db="EMBL/GenBank/DDBJ databases">
        <title>Genome sequencing of novel strain.</title>
        <authorList>
            <person name="Ganbat D."/>
            <person name="Ganbat S."/>
            <person name="Lee S.-J."/>
        </authorList>
    </citation>
    <scope>NUCLEOTIDE SEQUENCE</scope>
    <source>
        <strain evidence="6">SMD15-11</strain>
    </source>
</reference>
<dbReference type="PANTHER" id="PTHR36837:SF5">
    <property type="entry name" value="POLY-3-HYDROXYBUTYRATE SYNTHASE"/>
    <property type="match status" value="1"/>
</dbReference>
<dbReference type="InterPro" id="IPR029058">
    <property type="entry name" value="AB_hydrolase_fold"/>
</dbReference>
<dbReference type="SUPFAM" id="SSF53474">
    <property type="entry name" value="alpha/beta-Hydrolases"/>
    <property type="match status" value="1"/>
</dbReference>
<dbReference type="NCBIfam" id="TIGR01838">
    <property type="entry name" value="PHA_synth_I"/>
    <property type="match status" value="1"/>
</dbReference>
<dbReference type="InterPro" id="IPR051321">
    <property type="entry name" value="PHA/PHB_synthase"/>
</dbReference>
<evidence type="ECO:0000256" key="1">
    <source>
        <dbReference type="ARBA" id="ARBA00004496"/>
    </source>
</evidence>
<keyword evidence="2" id="KW-0963">Cytoplasm</keyword>
<keyword evidence="4" id="KW-0012">Acyltransferase</keyword>
<name>A0AB39UY11_9GAMM</name>
<keyword evidence="3" id="KW-0808">Transferase</keyword>
<dbReference type="GO" id="GO:0005737">
    <property type="term" value="C:cytoplasm"/>
    <property type="evidence" value="ECO:0007669"/>
    <property type="project" value="UniProtKB-SubCell"/>
</dbReference>
<comment type="subcellular location">
    <subcellularLocation>
        <location evidence="1">Cytoplasm</location>
    </subcellularLocation>
</comment>
<dbReference type="AlphaFoldDB" id="A0AB39UY11"/>
<dbReference type="KEGG" id="tcd:AAIA72_02570"/>
<dbReference type="Gene3D" id="3.40.50.1820">
    <property type="entry name" value="alpha/beta hydrolase"/>
    <property type="match status" value="1"/>
</dbReference>
<protein>
    <submittedName>
        <fullName evidence="6">Class I poly(R)-hydroxyalkanoic acid synthase</fullName>
    </submittedName>
</protein>
<dbReference type="Pfam" id="PF07167">
    <property type="entry name" value="PhaC_N"/>
    <property type="match status" value="1"/>
</dbReference>
<dbReference type="RefSeq" id="WP_369601889.1">
    <property type="nucleotide sequence ID" value="NZ_CP154858.1"/>
</dbReference>
<feature type="domain" description="Poly-beta-hydroxybutyrate polymerase N-terminal" evidence="5">
    <location>
        <begin position="107"/>
        <end position="278"/>
    </location>
</feature>
<dbReference type="EMBL" id="CP154858">
    <property type="protein sequence ID" value="XDT72889.1"/>
    <property type="molecule type" value="Genomic_DNA"/>
</dbReference>
<dbReference type="InterPro" id="IPR010941">
    <property type="entry name" value="PhaC_N"/>
</dbReference>
<dbReference type="PANTHER" id="PTHR36837">
    <property type="entry name" value="POLY(3-HYDROXYALKANOATE) POLYMERASE SUBUNIT PHAC"/>
    <property type="match status" value="1"/>
</dbReference>
<dbReference type="GO" id="GO:0016746">
    <property type="term" value="F:acyltransferase activity"/>
    <property type="evidence" value="ECO:0007669"/>
    <property type="project" value="UniProtKB-KW"/>
</dbReference>
<evidence type="ECO:0000256" key="3">
    <source>
        <dbReference type="ARBA" id="ARBA00022679"/>
    </source>
</evidence>